<accession>A0AAV3PAC6</accession>
<reference evidence="1 2" key="1">
    <citation type="submission" date="2024-01" db="EMBL/GenBank/DDBJ databases">
        <title>The complete chloroplast genome sequence of Lithospermum erythrorhizon: insights into the phylogenetic relationship among Boraginaceae species and the maternal lineages of purple gromwells.</title>
        <authorList>
            <person name="Okada T."/>
            <person name="Watanabe K."/>
        </authorList>
    </citation>
    <scope>NUCLEOTIDE SEQUENCE [LARGE SCALE GENOMIC DNA]</scope>
</reference>
<comment type="caution">
    <text evidence="1">The sequence shown here is derived from an EMBL/GenBank/DDBJ whole genome shotgun (WGS) entry which is preliminary data.</text>
</comment>
<sequence>MWKKLLQVRELLQLKIRSVERPCFQVPPSSTLSKAHPVIPSERRLTHKFRQVLSEFQQIQLSDQEDRCVWFENGDFTQASMSNDLRNKGNKLPWGKWLWSRLILDVVSILMVRARTIFSSSVSFQHRFGDFFCRSLRCIEQQRSGLKRDSGV</sequence>
<keyword evidence="2" id="KW-1185">Reference proteome</keyword>
<evidence type="ECO:0000313" key="2">
    <source>
        <dbReference type="Proteomes" id="UP001454036"/>
    </source>
</evidence>
<organism evidence="1 2">
    <name type="scientific">Lithospermum erythrorhizon</name>
    <name type="common">Purple gromwell</name>
    <name type="synonym">Lithospermum officinale var. erythrorhizon</name>
    <dbReference type="NCBI Taxonomy" id="34254"/>
    <lineage>
        <taxon>Eukaryota</taxon>
        <taxon>Viridiplantae</taxon>
        <taxon>Streptophyta</taxon>
        <taxon>Embryophyta</taxon>
        <taxon>Tracheophyta</taxon>
        <taxon>Spermatophyta</taxon>
        <taxon>Magnoliopsida</taxon>
        <taxon>eudicotyledons</taxon>
        <taxon>Gunneridae</taxon>
        <taxon>Pentapetalae</taxon>
        <taxon>asterids</taxon>
        <taxon>lamiids</taxon>
        <taxon>Boraginales</taxon>
        <taxon>Boraginaceae</taxon>
        <taxon>Boraginoideae</taxon>
        <taxon>Lithospermeae</taxon>
        <taxon>Lithospermum</taxon>
    </lineage>
</organism>
<gene>
    <name evidence="1" type="ORF">LIER_42996</name>
</gene>
<dbReference type="AlphaFoldDB" id="A0AAV3PAC6"/>
<proteinExistence type="predicted"/>
<protein>
    <submittedName>
        <fullName evidence="1">Uncharacterized protein</fullName>
    </submittedName>
</protein>
<evidence type="ECO:0000313" key="1">
    <source>
        <dbReference type="EMBL" id="GAA0148350.1"/>
    </source>
</evidence>
<name>A0AAV3PAC6_LITER</name>
<dbReference type="EMBL" id="BAABME010032118">
    <property type="protein sequence ID" value="GAA0148350.1"/>
    <property type="molecule type" value="Genomic_DNA"/>
</dbReference>
<dbReference type="Proteomes" id="UP001454036">
    <property type="component" value="Unassembled WGS sequence"/>
</dbReference>